<reference evidence="4" key="1">
    <citation type="journal article" date="2019" name="Mol. Biol. Evol.">
        <title>Blast fungal genomes show frequent chromosomal changes, gene gains and losses, and effector gene turnover.</title>
        <authorList>
            <person name="Gomez Luciano L.B."/>
            <person name="Jason Tsai I."/>
            <person name="Chuma I."/>
            <person name="Tosa Y."/>
            <person name="Chen Y.H."/>
            <person name="Li J.Y."/>
            <person name="Li M.Y."/>
            <person name="Jade Lu M.Y."/>
            <person name="Nakayashiki H."/>
            <person name="Li W.H."/>
        </authorList>
    </citation>
    <scope>NUCLEOTIDE SEQUENCE</scope>
    <source>
        <strain evidence="4">NI907</strain>
    </source>
</reference>
<dbReference type="InterPro" id="IPR006786">
    <property type="entry name" value="Pinin_SDK_MemA"/>
</dbReference>
<evidence type="ECO:0000313" key="4">
    <source>
        <dbReference type="RefSeq" id="XP_030977702.1"/>
    </source>
</evidence>
<sequence length="350" mass="39705">MATAETPLIHKEPVAHDFVVTSQQDITGSPERPDHTSNIDEAAGGVAFETSIHPSAKPDTMTTEPENTEMQPLHEDAGSGGVPAEAVASPKAAGETSHTSQKDQEATPPKLDADRAMSPPSSRKRGASEASLEQEPDRPKQRRRDFSQEEKKRGQRLFGGLLSTLSQKPPGRRQPVDRKQHEKTQQRKEEDNRRKAEIQEKLAKLNRRRKIQQIKLDEQIMRARHDDMLAKAHSLRTNTRPPLYYRPWDFTSEEEEIIDEQVRDAKEDIERELKEFERTKQQRLEQLGVQPSKKPTSGEDDRRASTVGEPLDTEVPNSTRSSDATNRSHPKPVERDHDEVVETEEDTVIY</sequence>
<feature type="compositionally biased region" description="Acidic residues" evidence="1">
    <location>
        <begin position="341"/>
        <end position="350"/>
    </location>
</feature>
<dbReference type="Proteomes" id="UP000515153">
    <property type="component" value="Unplaced"/>
</dbReference>
<dbReference type="KEGG" id="pgri:PgNI_09581"/>
<dbReference type="Pfam" id="PF04696">
    <property type="entry name" value="Pinin_SDK_memA"/>
    <property type="match status" value="1"/>
</dbReference>
<evidence type="ECO:0000259" key="2">
    <source>
        <dbReference type="Pfam" id="PF04696"/>
    </source>
</evidence>
<proteinExistence type="predicted"/>
<reference evidence="4" key="2">
    <citation type="submission" date="2019-10" db="EMBL/GenBank/DDBJ databases">
        <authorList>
            <consortium name="NCBI Genome Project"/>
        </authorList>
    </citation>
    <scope>NUCLEOTIDE SEQUENCE</scope>
    <source>
        <strain evidence="4">NI907</strain>
    </source>
</reference>
<dbReference type="RefSeq" id="XP_030977702.1">
    <property type="nucleotide sequence ID" value="XM_031129563.1"/>
</dbReference>
<feature type="domain" description="Pinin/SDK/MemA protein" evidence="2">
    <location>
        <begin position="148"/>
        <end position="262"/>
    </location>
</feature>
<feature type="compositionally biased region" description="Basic and acidic residues" evidence="1">
    <location>
        <begin position="135"/>
        <end position="152"/>
    </location>
</feature>
<feature type="compositionally biased region" description="Polar residues" evidence="1">
    <location>
        <begin position="315"/>
        <end position="327"/>
    </location>
</feature>
<feature type="compositionally biased region" description="Basic and acidic residues" evidence="1">
    <location>
        <begin position="331"/>
        <end position="340"/>
    </location>
</feature>
<dbReference type="AlphaFoldDB" id="A0A6P8AS25"/>
<evidence type="ECO:0000256" key="1">
    <source>
        <dbReference type="SAM" id="MobiDB-lite"/>
    </source>
</evidence>
<dbReference type="GeneID" id="41964471"/>
<feature type="compositionally biased region" description="Polar residues" evidence="1">
    <location>
        <begin position="60"/>
        <end position="70"/>
    </location>
</feature>
<name>A0A6P8AS25_PYRGI</name>
<gene>
    <name evidence="4" type="ORF">PgNI_09581</name>
</gene>
<feature type="region of interest" description="Disordered" evidence="1">
    <location>
        <begin position="275"/>
        <end position="350"/>
    </location>
</feature>
<feature type="compositionally biased region" description="Basic and acidic residues" evidence="1">
    <location>
        <begin position="174"/>
        <end position="195"/>
    </location>
</feature>
<evidence type="ECO:0000313" key="3">
    <source>
        <dbReference type="Proteomes" id="UP000515153"/>
    </source>
</evidence>
<protein>
    <recommendedName>
        <fullName evidence="2">Pinin/SDK/MemA protein domain-containing protein</fullName>
    </recommendedName>
</protein>
<organism evidence="3 4">
    <name type="scientific">Pyricularia grisea</name>
    <name type="common">Crabgrass-specific blast fungus</name>
    <name type="synonym">Magnaporthe grisea</name>
    <dbReference type="NCBI Taxonomy" id="148305"/>
    <lineage>
        <taxon>Eukaryota</taxon>
        <taxon>Fungi</taxon>
        <taxon>Dikarya</taxon>
        <taxon>Ascomycota</taxon>
        <taxon>Pezizomycotina</taxon>
        <taxon>Sordariomycetes</taxon>
        <taxon>Sordariomycetidae</taxon>
        <taxon>Magnaporthales</taxon>
        <taxon>Pyriculariaceae</taxon>
        <taxon>Pyricularia</taxon>
    </lineage>
</organism>
<keyword evidence="3" id="KW-1185">Reference proteome</keyword>
<feature type="compositionally biased region" description="Basic and acidic residues" evidence="1">
    <location>
        <begin position="100"/>
        <end position="115"/>
    </location>
</feature>
<reference evidence="4" key="3">
    <citation type="submission" date="2025-08" db="UniProtKB">
        <authorList>
            <consortium name="RefSeq"/>
        </authorList>
    </citation>
    <scope>IDENTIFICATION</scope>
    <source>
        <strain evidence="4">NI907</strain>
    </source>
</reference>
<accession>A0A6P8AS25</accession>
<feature type="region of interest" description="Disordered" evidence="1">
    <location>
        <begin position="1"/>
        <end position="195"/>
    </location>
</feature>